<sequence>MQHISSSNPTPSIAKELAAKLNELSKLVVVPPDQWPSKIPQMHQLVAWIQHLINTTNTHNAPLQELNLLTTEIKELQMSIDEFPQPNIRENVSQILQHLTTLSGQLFVGPARNDETAFLHANYNLLDLIALLKEIQPFLLDILKYANEPQKKLITTFTKLAKDITSMKQQLNILVKKVKEAGGRAAKAKERAAKAEEMVAKAEKMNVVYNFVHSVERILCSQLKLDNQDFLMTITQALRSGAADWNTVQAALKLEDKSSERLLKTFHKINDKRLEYGHALKSTAKSLVLSTDLIPIAEEYFTLRPGEVDILRKLLAWILPDLPTSATLANLKEAT</sequence>
<dbReference type="GO" id="GO:0016592">
    <property type="term" value="C:mediator complex"/>
    <property type="evidence" value="ECO:0007669"/>
    <property type="project" value="InterPro"/>
</dbReference>
<evidence type="ECO:0000313" key="8">
    <source>
        <dbReference type="EnsemblFungi" id="PTTG_10302-t43_1-p1"/>
    </source>
</evidence>
<evidence type="ECO:0000256" key="2">
    <source>
        <dbReference type="ARBA" id="ARBA00023015"/>
    </source>
</evidence>
<dbReference type="VEuPathDB" id="FungiDB:PTTG_10302"/>
<reference evidence="8" key="4">
    <citation type="submission" date="2025-05" db="UniProtKB">
        <authorList>
            <consortium name="EnsemblFungi"/>
        </authorList>
    </citation>
    <scope>IDENTIFICATION</scope>
    <source>
        <strain evidence="8">isolate 1-1 / race 1 (BBBD)</strain>
    </source>
</reference>
<dbReference type="SUPFAM" id="SSF140718">
    <property type="entry name" value="Mediator hinge subcomplex-like"/>
    <property type="match status" value="1"/>
</dbReference>
<accession>A0A0C4FAQ9</accession>
<reference evidence="7" key="1">
    <citation type="submission" date="2009-11" db="EMBL/GenBank/DDBJ databases">
        <authorList>
            <consortium name="The Broad Institute Genome Sequencing Platform"/>
            <person name="Ward D."/>
            <person name="Feldgarden M."/>
            <person name="Earl A."/>
            <person name="Young S.K."/>
            <person name="Zeng Q."/>
            <person name="Koehrsen M."/>
            <person name="Alvarado L."/>
            <person name="Berlin A."/>
            <person name="Bochicchio J."/>
            <person name="Borenstein D."/>
            <person name="Chapman S.B."/>
            <person name="Chen Z."/>
            <person name="Engels R."/>
            <person name="Freedman E."/>
            <person name="Gellesch M."/>
            <person name="Goldberg J."/>
            <person name="Griggs A."/>
            <person name="Gujja S."/>
            <person name="Heilman E."/>
            <person name="Heiman D."/>
            <person name="Hepburn T."/>
            <person name="Howarth C."/>
            <person name="Jen D."/>
            <person name="Larson L."/>
            <person name="Lewis B."/>
            <person name="Mehta T."/>
            <person name="Park D."/>
            <person name="Pearson M."/>
            <person name="Roberts A."/>
            <person name="Saif S."/>
            <person name="Shea T."/>
            <person name="Shenoy N."/>
            <person name="Sisk P."/>
            <person name="Stolte C."/>
            <person name="Sykes S."/>
            <person name="Thomson T."/>
            <person name="Walk T."/>
            <person name="White J."/>
            <person name="Yandava C."/>
            <person name="Izard J."/>
            <person name="Baranova O.V."/>
            <person name="Blanton J.M."/>
            <person name="Tanner A.C."/>
            <person name="Dewhirst F.E."/>
            <person name="Haas B."/>
            <person name="Nusbaum C."/>
            <person name="Birren B."/>
        </authorList>
    </citation>
    <scope>NUCLEOTIDE SEQUENCE [LARGE SCALE GENOMIC DNA]</scope>
    <source>
        <strain evidence="7">1-1 BBBD Race 1</strain>
    </source>
</reference>
<evidence type="ECO:0000256" key="6">
    <source>
        <dbReference type="SAM" id="Coils"/>
    </source>
</evidence>
<keyword evidence="2" id="KW-0805">Transcription regulation</keyword>
<dbReference type="InterPro" id="IPR037212">
    <property type="entry name" value="Med7/Med21-like"/>
</dbReference>
<keyword evidence="6" id="KW-0175">Coiled coil</keyword>
<keyword evidence="4" id="KW-0804">Transcription</keyword>
<feature type="coiled-coil region" evidence="6">
    <location>
        <begin position="178"/>
        <end position="205"/>
    </location>
</feature>
<reference evidence="7" key="2">
    <citation type="submission" date="2016-05" db="EMBL/GenBank/DDBJ databases">
        <title>Comparative analysis highlights variable genome content of wheat rusts and divergence of the mating loci.</title>
        <authorList>
            <person name="Cuomo C.A."/>
            <person name="Bakkeren G."/>
            <person name="Szabo L."/>
            <person name="Khalil H."/>
            <person name="Joly D."/>
            <person name="Goldberg J."/>
            <person name="Young S."/>
            <person name="Zeng Q."/>
            <person name="Fellers J."/>
        </authorList>
    </citation>
    <scope>NUCLEOTIDE SEQUENCE [LARGE SCALE GENOMIC DNA]</scope>
    <source>
        <strain evidence="7">1-1 BBBD Race 1</strain>
    </source>
</reference>
<evidence type="ECO:0000313" key="7">
    <source>
        <dbReference type="EMBL" id="OAV85999.1"/>
    </source>
</evidence>
<dbReference type="EnsemblFungi" id="PTTG_10302-t43_1">
    <property type="protein sequence ID" value="PTTG_10302-t43_1-p1"/>
    <property type="gene ID" value="PTTG_10302"/>
</dbReference>
<keyword evidence="5" id="KW-0539">Nucleus</keyword>
<gene>
    <name evidence="7" type="ORF">PTTG_10302</name>
</gene>
<evidence type="ECO:0000256" key="1">
    <source>
        <dbReference type="ARBA" id="ARBA00004123"/>
    </source>
</evidence>
<dbReference type="Proteomes" id="UP000005240">
    <property type="component" value="Unassembled WGS sequence"/>
</dbReference>
<reference evidence="8 9" key="3">
    <citation type="journal article" date="2017" name="G3 (Bethesda)">
        <title>Comparative analysis highlights variable genome content of wheat rusts and divergence of the mating loci.</title>
        <authorList>
            <person name="Cuomo C.A."/>
            <person name="Bakkeren G."/>
            <person name="Khalil H.B."/>
            <person name="Panwar V."/>
            <person name="Joly D."/>
            <person name="Linning R."/>
            <person name="Sakthikumar S."/>
            <person name="Song X."/>
            <person name="Adiconis X."/>
            <person name="Fan L."/>
            <person name="Goldberg J.M."/>
            <person name="Levin J.Z."/>
            <person name="Young S."/>
            <person name="Zeng Q."/>
            <person name="Anikster Y."/>
            <person name="Bruce M."/>
            <person name="Wang M."/>
            <person name="Yin C."/>
            <person name="McCallum B."/>
            <person name="Szabo L.J."/>
            <person name="Hulbert S."/>
            <person name="Chen X."/>
            <person name="Fellers J.P."/>
        </authorList>
    </citation>
    <scope>NUCLEOTIDE SEQUENCE</scope>
    <source>
        <strain evidence="8">isolate 1-1 / race 1 (BBBD)</strain>
        <strain evidence="9">Isolate 1-1 / race 1 (BBBD)</strain>
    </source>
</reference>
<comment type="subcellular location">
    <subcellularLocation>
        <location evidence="1">Nucleus</location>
    </subcellularLocation>
</comment>
<evidence type="ECO:0000256" key="3">
    <source>
        <dbReference type="ARBA" id="ARBA00023159"/>
    </source>
</evidence>
<keyword evidence="3" id="KW-0010">Activator</keyword>
<evidence type="ECO:0000313" key="9">
    <source>
        <dbReference type="Proteomes" id="UP000005240"/>
    </source>
</evidence>
<organism evidence="7">
    <name type="scientific">Puccinia triticina (isolate 1-1 / race 1 (BBBD))</name>
    <name type="common">Brown leaf rust fungus</name>
    <dbReference type="NCBI Taxonomy" id="630390"/>
    <lineage>
        <taxon>Eukaryota</taxon>
        <taxon>Fungi</taxon>
        <taxon>Dikarya</taxon>
        <taxon>Basidiomycota</taxon>
        <taxon>Pucciniomycotina</taxon>
        <taxon>Pucciniomycetes</taxon>
        <taxon>Pucciniales</taxon>
        <taxon>Pucciniaceae</taxon>
        <taxon>Puccinia</taxon>
    </lineage>
</organism>
<dbReference type="OMA" id="DFLMTIT"/>
<dbReference type="EMBL" id="ADAS02001967">
    <property type="protein sequence ID" value="OAV85999.1"/>
    <property type="molecule type" value="Genomic_DNA"/>
</dbReference>
<evidence type="ECO:0000256" key="4">
    <source>
        <dbReference type="ARBA" id="ARBA00023163"/>
    </source>
</evidence>
<dbReference type="OrthoDB" id="2147986at2759"/>
<evidence type="ECO:0000256" key="5">
    <source>
        <dbReference type="ARBA" id="ARBA00023242"/>
    </source>
</evidence>
<protein>
    <submittedName>
        <fullName evidence="7 8">Uncharacterized protein</fullName>
    </submittedName>
</protein>
<proteinExistence type="predicted"/>
<dbReference type="AlphaFoldDB" id="A0A0C4FAQ9"/>
<keyword evidence="9" id="KW-1185">Reference proteome</keyword>
<name>A0A0C4FAQ9_PUCT1</name>